<sequence>MSMQVLPADPDGGENVQRWAARGLPVPPSWRIDRGDVIDLDRHGLIDYLAALPELFSGERYWVLHQGAMNEHSQRESLLNLDSDEALAAALITVFRRPSAPAQVVVQALPRQRAAGVLFTRHPLRQDLSHMVVEGVVDGGAERQRLIFDDEGRLVYRGEAQSEPLDEVVGGQRLLALGEQLKQLFDRPQAGEWVFDGDTLWLLQTLPVGSLPVPEEVWVRRAAPALFNQAVTPLWYTLAGRWLKTHFWAPLAARRGWTDLARVEPYRRQQSHLYCNAEFFRRLLARHPGAADKVPPAWLPPRPETARPPPPGPARRWRLGLELAAIQRRLRRWRPPPADRERLWRGLMALDRLGERLARLDGELAYLMLPDALVGRRPPLPLTALLDSQEYEVLEAVLAGDKERLEQSELRPGADPVHAPLREKPAQWQSLRPAARTLDDRAPPPEPALAAVLPAWRRARRLRFDLGERLRRLLRDLASVLVSEGLLAHPDDVFFLYFDELWQLWMERRTPASAAGEVLGQRKVRYLEDAHAGAPDWKMDRIGFGFGGGGRPSPVLRGAGLVPGQVTGPLRRLCSAWGLNRLQPGDIVVVDQVDPSWVPWLAQAGALVIAGRDPANAAASLATACAIPAVWAVSDVVHSVVDGQTGVLDGEVGTLGVGELKVES</sequence>
<dbReference type="SUPFAM" id="SSF52009">
    <property type="entry name" value="Phosphohistidine domain"/>
    <property type="match status" value="1"/>
</dbReference>
<feature type="region of interest" description="Disordered" evidence="1">
    <location>
        <begin position="294"/>
        <end position="313"/>
    </location>
</feature>
<dbReference type="PANTHER" id="PTHR43615">
    <property type="entry name" value="PHOSPHOENOLPYRUVATE SYNTHASE-RELATED"/>
    <property type="match status" value="1"/>
</dbReference>
<keyword evidence="4" id="KW-1185">Reference proteome</keyword>
<feature type="compositionally biased region" description="Pro residues" evidence="1">
    <location>
        <begin position="297"/>
        <end position="313"/>
    </location>
</feature>
<accession>A0ABY2XNK6</accession>
<dbReference type="Gene3D" id="3.50.30.10">
    <property type="entry name" value="Phosphohistidine domain"/>
    <property type="match status" value="1"/>
</dbReference>
<feature type="domain" description="PEP-utilising enzyme mobile" evidence="2">
    <location>
        <begin position="583"/>
        <end position="653"/>
    </location>
</feature>
<dbReference type="InterPro" id="IPR008279">
    <property type="entry name" value="PEP-util_enz_mobile_dom"/>
</dbReference>
<organism evidence="3 4">
    <name type="scientific">Alloalcanivorax gelatiniphagus</name>
    <dbReference type="NCBI Taxonomy" id="1194167"/>
    <lineage>
        <taxon>Bacteria</taxon>
        <taxon>Pseudomonadati</taxon>
        <taxon>Pseudomonadota</taxon>
        <taxon>Gammaproteobacteria</taxon>
        <taxon>Oceanospirillales</taxon>
        <taxon>Alcanivoracaceae</taxon>
        <taxon>Alloalcanivorax</taxon>
    </lineage>
</organism>
<dbReference type="RefSeq" id="WP_138771590.1">
    <property type="nucleotide sequence ID" value="NZ_VCQT01000020.1"/>
</dbReference>
<dbReference type="SUPFAM" id="SSF56059">
    <property type="entry name" value="Glutathione synthetase ATP-binding domain-like"/>
    <property type="match status" value="1"/>
</dbReference>
<evidence type="ECO:0000313" key="4">
    <source>
        <dbReference type="Proteomes" id="UP000739180"/>
    </source>
</evidence>
<name>A0ABY2XNK6_9GAMM</name>
<evidence type="ECO:0000256" key="1">
    <source>
        <dbReference type="SAM" id="MobiDB-lite"/>
    </source>
</evidence>
<dbReference type="InterPro" id="IPR051549">
    <property type="entry name" value="PEP_Utilizing_Enz"/>
</dbReference>
<protein>
    <submittedName>
        <fullName evidence="3">Pyruvate, phosphate dikinase</fullName>
    </submittedName>
</protein>
<dbReference type="Gene3D" id="3.30.470.20">
    <property type="entry name" value="ATP-grasp fold, B domain"/>
    <property type="match status" value="1"/>
</dbReference>
<proteinExistence type="predicted"/>
<reference evidence="3 4" key="1">
    <citation type="submission" date="2019-05" db="EMBL/GenBank/DDBJ databases">
        <title>Genome of Alcanivorax gelatiniphagus, an oil degrading marine bacteria.</title>
        <authorList>
            <person name="Kwon K.K."/>
        </authorList>
    </citation>
    <scope>NUCLEOTIDE SEQUENCE [LARGE SCALE GENOMIC DNA]</scope>
    <source>
        <strain evidence="3 4">MEBiC 08158</strain>
    </source>
</reference>
<comment type="caution">
    <text evidence="3">The sequence shown here is derived from an EMBL/GenBank/DDBJ whole genome shotgun (WGS) entry which is preliminary data.</text>
</comment>
<keyword evidence="3" id="KW-0670">Pyruvate</keyword>
<dbReference type="EMBL" id="VCQT01000020">
    <property type="protein sequence ID" value="TMW14014.1"/>
    <property type="molecule type" value="Genomic_DNA"/>
</dbReference>
<evidence type="ECO:0000259" key="2">
    <source>
        <dbReference type="Pfam" id="PF00391"/>
    </source>
</evidence>
<dbReference type="Proteomes" id="UP000739180">
    <property type="component" value="Unassembled WGS sequence"/>
</dbReference>
<dbReference type="PANTHER" id="PTHR43615:SF1">
    <property type="entry name" value="PPDK_N DOMAIN-CONTAINING PROTEIN"/>
    <property type="match status" value="1"/>
</dbReference>
<dbReference type="Pfam" id="PF00391">
    <property type="entry name" value="PEP-utilizers"/>
    <property type="match status" value="1"/>
</dbReference>
<gene>
    <name evidence="3" type="ORF">FGS76_05360</name>
</gene>
<evidence type="ECO:0000313" key="3">
    <source>
        <dbReference type="EMBL" id="TMW14014.1"/>
    </source>
</evidence>
<dbReference type="InterPro" id="IPR036637">
    <property type="entry name" value="Phosphohistidine_dom_sf"/>
</dbReference>